<evidence type="ECO:0000256" key="1">
    <source>
        <dbReference type="ARBA" id="ARBA00004141"/>
    </source>
</evidence>
<gene>
    <name evidence="8" type="ORF">Fcan01_08978</name>
</gene>
<feature type="transmembrane region" description="Helical" evidence="7">
    <location>
        <begin position="104"/>
        <end position="124"/>
    </location>
</feature>
<feature type="coiled-coil region" evidence="5">
    <location>
        <begin position="419"/>
        <end position="448"/>
    </location>
</feature>
<keyword evidence="4 7" id="KW-0472">Membrane</keyword>
<keyword evidence="2 7" id="KW-0812">Transmembrane</keyword>
<dbReference type="CDD" id="cd03127">
    <property type="entry name" value="tetraspanin_LEL"/>
    <property type="match status" value="1"/>
</dbReference>
<evidence type="ECO:0000313" key="8">
    <source>
        <dbReference type="EMBL" id="OXA56260.1"/>
    </source>
</evidence>
<reference evidence="8 9" key="1">
    <citation type="submission" date="2015-12" db="EMBL/GenBank/DDBJ databases">
        <title>The genome of Folsomia candida.</title>
        <authorList>
            <person name="Faddeeva A."/>
            <person name="Derks M.F."/>
            <person name="Anvar Y."/>
            <person name="Smit S."/>
            <person name="Van Straalen N."/>
            <person name="Roelofs D."/>
        </authorList>
    </citation>
    <scope>NUCLEOTIDE SEQUENCE [LARGE SCALE GENOMIC DNA]</scope>
    <source>
        <strain evidence="8 9">VU population</strain>
        <tissue evidence="8">Whole body</tissue>
    </source>
</reference>
<dbReference type="Pfam" id="PF00335">
    <property type="entry name" value="Tetraspanin"/>
    <property type="match status" value="1"/>
</dbReference>
<evidence type="ECO:0000256" key="5">
    <source>
        <dbReference type="SAM" id="Coils"/>
    </source>
</evidence>
<dbReference type="AlphaFoldDB" id="A0A226EFW8"/>
<comment type="subcellular location">
    <subcellularLocation>
        <location evidence="1">Membrane</location>
        <topology evidence="1">Multi-pass membrane protein</topology>
    </subcellularLocation>
</comment>
<proteinExistence type="predicted"/>
<evidence type="ECO:0000256" key="4">
    <source>
        <dbReference type="ARBA" id="ARBA00023136"/>
    </source>
</evidence>
<evidence type="ECO:0000256" key="7">
    <source>
        <dbReference type="SAM" id="Phobius"/>
    </source>
</evidence>
<keyword evidence="9" id="KW-1185">Reference proteome</keyword>
<evidence type="ECO:0000256" key="6">
    <source>
        <dbReference type="SAM" id="MobiDB-lite"/>
    </source>
</evidence>
<feature type="region of interest" description="Disordered" evidence="6">
    <location>
        <begin position="474"/>
        <end position="498"/>
    </location>
</feature>
<dbReference type="Proteomes" id="UP000198287">
    <property type="component" value="Unassembled WGS sequence"/>
</dbReference>
<sequence>MSHPVNPPPPPKGNNAPEITLTTAIDDDNPVSTSGIVIVKPSSLPDIHITGKETDQDLVDRFNEYYRRHKRHAVAVGDSLSSTAVTHSGLLRSRECRRVTMRRILIFISLFLWGITLLEAALWFELIYRWPRHFAVNDYAKEFYGVDIDDPGIHFPMLGIIVLQSYVVGSWGYLSATSAQDRVLKRFMLTAPWFLPVSLACGFSAITFVGDLSQQKLQRTMLHHQAFYHHPRADNLSRDGWDLLQLYLRCCGVDSPDEWVNINYDGEDKVPWSCCQNSHGRRQSNLTLVAQCTRDIDLHDVFKAGCKERIFEFLTYAGAGVTALFSVVTLLIIFATMVSHKFYVLKKKARLGHYRYPLKEYLIDFFYLRSCFTCFRRRKKLKRAQARRKNSATVATGGAVSLGGGSIGGSASTLDEDDYAAMEKKVRAEEKEAEILQAKEDQHLAELERKRVSHVSHRPSQRFSIREPVERMSISQDPHHHHHHHDDNVKKKTKKKEDVNLLYKNPNTGGGLDMATTTTIRPAQNPVEVKRSVQIFEGIVPESKMPAPAPPPEKSSGKKDKGHDKV</sequence>
<dbReference type="GO" id="GO:0016020">
    <property type="term" value="C:membrane"/>
    <property type="evidence" value="ECO:0007669"/>
    <property type="project" value="UniProtKB-SubCell"/>
</dbReference>
<evidence type="ECO:0000313" key="9">
    <source>
        <dbReference type="Proteomes" id="UP000198287"/>
    </source>
</evidence>
<feature type="transmembrane region" description="Helical" evidence="7">
    <location>
        <begin position="193"/>
        <end position="212"/>
    </location>
</feature>
<protein>
    <submittedName>
        <fullName evidence="8">Tetraspanin-6</fullName>
    </submittedName>
</protein>
<keyword evidence="3 7" id="KW-1133">Transmembrane helix</keyword>
<comment type="caution">
    <text evidence="8">The sequence shown here is derived from an EMBL/GenBank/DDBJ whole genome shotgun (WGS) entry which is preliminary data.</text>
</comment>
<dbReference type="InterPro" id="IPR008952">
    <property type="entry name" value="Tetraspanin_EC2_sf"/>
</dbReference>
<dbReference type="Gene3D" id="1.10.1450.10">
    <property type="entry name" value="Tetraspanin"/>
    <property type="match status" value="1"/>
</dbReference>
<organism evidence="8 9">
    <name type="scientific">Folsomia candida</name>
    <name type="common">Springtail</name>
    <dbReference type="NCBI Taxonomy" id="158441"/>
    <lineage>
        <taxon>Eukaryota</taxon>
        <taxon>Metazoa</taxon>
        <taxon>Ecdysozoa</taxon>
        <taxon>Arthropoda</taxon>
        <taxon>Hexapoda</taxon>
        <taxon>Collembola</taxon>
        <taxon>Entomobryomorpha</taxon>
        <taxon>Isotomoidea</taxon>
        <taxon>Isotomidae</taxon>
        <taxon>Proisotominae</taxon>
        <taxon>Folsomia</taxon>
    </lineage>
</organism>
<dbReference type="InterPro" id="IPR018499">
    <property type="entry name" value="Tetraspanin/Peripherin"/>
</dbReference>
<dbReference type="EMBL" id="LNIX01000004">
    <property type="protein sequence ID" value="OXA56260.1"/>
    <property type="molecule type" value="Genomic_DNA"/>
</dbReference>
<dbReference type="SUPFAM" id="SSF48652">
    <property type="entry name" value="Tetraspanin"/>
    <property type="match status" value="1"/>
</dbReference>
<evidence type="ECO:0000256" key="3">
    <source>
        <dbReference type="ARBA" id="ARBA00022989"/>
    </source>
</evidence>
<keyword evidence="5" id="KW-0175">Coiled coil</keyword>
<evidence type="ECO:0000256" key="2">
    <source>
        <dbReference type="ARBA" id="ARBA00022692"/>
    </source>
</evidence>
<feature type="compositionally biased region" description="Basic and acidic residues" evidence="6">
    <location>
        <begin position="555"/>
        <end position="566"/>
    </location>
</feature>
<feature type="region of interest" description="Disordered" evidence="6">
    <location>
        <begin position="538"/>
        <end position="566"/>
    </location>
</feature>
<accession>A0A226EFW8</accession>
<name>A0A226EFW8_FOLCA</name>
<feature type="transmembrane region" description="Helical" evidence="7">
    <location>
        <begin position="313"/>
        <end position="338"/>
    </location>
</feature>
<feature type="compositionally biased region" description="Basic and acidic residues" evidence="6">
    <location>
        <begin position="485"/>
        <end position="498"/>
    </location>
</feature>